<accession>A0A127V8X4</accession>
<evidence type="ECO:0000256" key="1">
    <source>
        <dbReference type="ARBA" id="ARBA00000085"/>
    </source>
</evidence>
<dbReference type="AlphaFoldDB" id="A0A127V8X4"/>
<dbReference type="CDD" id="cd00082">
    <property type="entry name" value="HisKA"/>
    <property type="match status" value="1"/>
</dbReference>
<dbReference type="InterPro" id="IPR009057">
    <property type="entry name" value="Homeodomain-like_sf"/>
</dbReference>
<keyword evidence="5" id="KW-0547">Nucleotide-binding</keyword>
<evidence type="ECO:0000259" key="16">
    <source>
        <dbReference type="PROSITE" id="PS50110"/>
    </source>
</evidence>
<keyword evidence="3 12" id="KW-0597">Phosphoprotein</keyword>
<dbReference type="InterPro" id="IPR005467">
    <property type="entry name" value="His_kinase_dom"/>
</dbReference>
<dbReference type="GO" id="GO:0043565">
    <property type="term" value="F:sequence-specific DNA binding"/>
    <property type="evidence" value="ECO:0007669"/>
    <property type="project" value="InterPro"/>
</dbReference>
<comment type="catalytic activity">
    <reaction evidence="1">
        <text>ATP + protein L-histidine = ADP + protein N-phospho-L-histidine.</text>
        <dbReference type="EC" id="2.7.13.3"/>
    </reaction>
</comment>
<feature type="domain" description="HTH araC/xylS-type" evidence="14">
    <location>
        <begin position="545"/>
        <end position="644"/>
    </location>
</feature>
<dbReference type="GO" id="GO:0005524">
    <property type="term" value="F:ATP binding"/>
    <property type="evidence" value="ECO:0007669"/>
    <property type="project" value="UniProtKB-KW"/>
</dbReference>
<dbReference type="SUPFAM" id="SSF55874">
    <property type="entry name" value="ATPase domain of HSP90 chaperone/DNA topoisomerase II/histidine kinase"/>
    <property type="match status" value="1"/>
</dbReference>
<dbReference type="SUPFAM" id="SSF47384">
    <property type="entry name" value="Homodimeric domain of signal transducing histidine kinase"/>
    <property type="match status" value="1"/>
</dbReference>
<gene>
    <name evidence="17" type="ORF">AY601_0744</name>
</gene>
<sequence>MTKKLYTLLSAYHYLPKPMQAHQKRGLLFISISILMTSTFVSGCSPEKTQNKTTLIKEPIQLIQQDSLNFLITALIITTIFACIACHLLYQNHIKNKELELKNKEILKQQEELIALSTATQATAEAKFSFFTHISNAFRVPLTLILLPLEEMLDHRNSPNIPKQQLNLIHKNVQRLLLMVNQLTDFRKIEYDKMKLDLTCQDFIAFSRDIISSFKVLALRKNIELKLSSSDKEIMVWFDKNMFDKVLFNLLSNAIKFSPENGKIQLRIKNDPGAQNVEISVSDKGNGMTEEEIKHVFELFYQADKGNFFGSGLGLSLSKEITELHQGTIDIQSKKGYGTTFYIKLPLQQQHNITETPVINGDFTINTDQLSQYTVGILPDNLPEQILTEPDGYLNEETLLIIEENAELLEYLKNSFKEEYEVLTASSNSVGLKLAYEMIPDLIITDITLNEQSTLQITPALKNDDRTSHIPVIILTANGDEAHKISELKQMADLYMTKPFNFILLKESVKSLLWNRKLIKRKFGNESPATPQTIALSKPDKKFMHDFTNVIEQNIANDKFNVDDIASALGISRIQLYRKTRVLLDCTINDYILNRRLKKAKYLLINEDLSISEITYQVGFSSPTYFSTVFKSKYNCTPSSYKKQIGVDT</sequence>
<dbReference type="GO" id="GO:0000155">
    <property type="term" value="F:phosphorelay sensor kinase activity"/>
    <property type="evidence" value="ECO:0007669"/>
    <property type="project" value="InterPro"/>
</dbReference>
<evidence type="ECO:0000256" key="5">
    <source>
        <dbReference type="ARBA" id="ARBA00022741"/>
    </source>
</evidence>
<keyword evidence="6 17" id="KW-0418">Kinase</keyword>
<evidence type="ECO:0000259" key="14">
    <source>
        <dbReference type="PROSITE" id="PS01124"/>
    </source>
</evidence>
<dbReference type="InterPro" id="IPR004358">
    <property type="entry name" value="Sig_transdc_His_kin-like_C"/>
</dbReference>
<dbReference type="PRINTS" id="PR00344">
    <property type="entry name" value="BCTRLSENSOR"/>
</dbReference>
<dbReference type="PROSITE" id="PS50110">
    <property type="entry name" value="RESPONSE_REGULATORY"/>
    <property type="match status" value="1"/>
</dbReference>
<keyword evidence="4" id="KW-0808">Transferase</keyword>
<dbReference type="PROSITE" id="PS00041">
    <property type="entry name" value="HTH_ARAC_FAMILY_1"/>
    <property type="match status" value="1"/>
</dbReference>
<dbReference type="InterPro" id="IPR011006">
    <property type="entry name" value="CheY-like_superfamily"/>
</dbReference>
<reference evidence="17 18" key="1">
    <citation type="submission" date="2016-03" db="EMBL/GenBank/DDBJ databases">
        <title>Complete genome sequence of Pedobacter cryoconitis PAMC 27485.</title>
        <authorList>
            <person name="Lee J."/>
            <person name="Kim O.-S."/>
        </authorList>
    </citation>
    <scope>NUCLEOTIDE SEQUENCE [LARGE SCALE GENOMIC DNA]</scope>
    <source>
        <strain evidence="17 18">PAMC 27485</strain>
    </source>
</reference>
<dbReference type="Proteomes" id="UP000071561">
    <property type="component" value="Chromosome"/>
</dbReference>
<dbReference type="SMART" id="SM00448">
    <property type="entry name" value="REC"/>
    <property type="match status" value="1"/>
</dbReference>
<protein>
    <recommendedName>
        <fullName evidence="2">histidine kinase</fullName>
        <ecNumber evidence="2">2.7.13.3</ecNumber>
    </recommendedName>
</protein>
<evidence type="ECO:0000256" key="8">
    <source>
        <dbReference type="ARBA" id="ARBA00023012"/>
    </source>
</evidence>
<keyword evidence="13" id="KW-0812">Transmembrane</keyword>
<keyword evidence="13" id="KW-1133">Transmembrane helix</keyword>
<evidence type="ECO:0000256" key="9">
    <source>
        <dbReference type="ARBA" id="ARBA00023015"/>
    </source>
</evidence>
<dbReference type="PROSITE" id="PS50109">
    <property type="entry name" value="HIS_KIN"/>
    <property type="match status" value="1"/>
</dbReference>
<feature type="modified residue" description="4-aspartylphosphate" evidence="12">
    <location>
        <position position="446"/>
    </location>
</feature>
<dbReference type="InterPro" id="IPR036097">
    <property type="entry name" value="HisK_dim/P_sf"/>
</dbReference>
<dbReference type="GO" id="GO:0003700">
    <property type="term" value="F:DNA-binding transcription factor activity"/>
    <property type="evidence" value="ECO:0007669"/>
    <property type="project" value="InterPro"/>
</dbReference>
<evidence type="ECO:0000313" key="17">
    <source>
        <dbReference type="EMBL" id="AMP97690.1"/>
    </source>
</evidence>
<evidence type="ECO:0000256" key="4">
    <source>
        <dbReference type="ARBA" id="ARBA00022679"/>
    </source>
</evidence>
<dbReference type="SMART" id="SM00387">
    <property type="entry name" value="HATPase_c"/>
    <property type="match status" value="1"/>
</dbReference>
<evidence type="ECO:0000256" key="11">
    <source>
        <dbReference type="ARBA" id="ARBA00023163"/>
    </source>
</evidence>
<evidence type="ECO:0000313" key="18">
    <source>
        <dbReference type="Proteomes" id="UP000071561"/>
    </source>
</evidence>
<feature type="transmembrane region" description="Helical" evidence="13">
    <location>
        <begin position="67"/>
        <end position="90"/>
    </location>
</feature>
<evidence type="ECO:0000256" key="7">
    <source>
        <dbReference type="ARBA" id="ARBA00022840"/>
    </source>
</evidence>
<evidence type="ECO:0000256" key="12">
    <source>
        <dbReference type="PROSITE-ProRule" id="PRU00169"/>
    </source>
</evidence>
<dbReference type="Gene3D" id="3.30.565.10">
    <property type="entry name" value="Histidine kinase-like ATPase, C-terminal domain"/>
    <property type="match status" value="1"/>
</dbReference>
<keyword evidence="8" id="KW-0902">Two-component regulatory system</keyword>
<name>A0A127V8X4_9SPHI</name>
<dbReference type="InterPro" id="IPR018062">
    <property type="entry name" value="HTH_AraC-typ_CS"/>
</dbReference>
<dbReference type="Gene3D" id="3.40.50.2300">
    <property type="match status" value="1"/>
</dbReference>
<evidence type="ECO:0000259" key="15">
    <source>
        <dbReference type="PROSITE" id="PS50109"/>
    </source>
</evidence>
<evidence type="ECO:0000256" key="2">
    <source>
        <dbReference type="ARBA" id="ARBA00012438"/>
    </source>
</evidence>
<keyword evidence="10" id="KW-0238">DNA-binding</keyword>
<dbReference type="PATRIC" id="fig|188932.3.peg.765"/>
<feature type="domain" description="Response regulatory" evidence="16">
    <location>
        <begin position="398"/>
        <end position="513"/>
    </location>
</feature>
<dbReference type="Pfam" id="PF00072">
    <property type="entry name" value="Response_reg"/>
    <property type="match status" value="1"/>
</dbReference>
<dbReference type="Pfam" id="PF12833">
    <property type="entry name" value="HTH_18"/>
    <property type="match status" value="1"/>
</dbReference>
<proteinExistence type="predicted"/>
<dbReference type="EMBL" id="CP014504">
    <property type="protein sequence ID" value="AMP97690.1"/>
    <property type="molecule type" value="Genomic_DNA"/>
</dbReference>
<organism evidence="17 18">
    <name type="scientific">Pedobacter cryoconitis</name>
    <dbReference type="NCBI Taxonomy" id="188932"/>
    <lineage>
        <taxon>Bacteria</taxon>
        <taxon>Pseudomonadati</taxon>
        <taxon>Bacteroidota</taxon>
        <taxon>Sphingobacteriia</taxon>
        <taxon>Sphingobacteriales</taxon>
        <taxon>Sphingobacteriaceae</taxon>
        <taxon>Pedobacter</taxon>
    </lineage>
</organism>
<dbReference type="KEGG" id="pcm:AY601_0744"/>
<keyword evidence="7" id="KW-0067">ATP-binding</keyword>
<dbReference type="Pfam" id="PF02518">
    <property type="entry name" value="HATPase_c"/>
    <property type="match status" value="1"/>
</dbReference>
<keyword evidence="9" id="KW-0805">Transcription regulation</keyword>
<keyword evidence="11" id="KW-0804">Transcription</keyword>
<evidence type="ECO:0000256" key="6">
    <source>
        <dbReference type="ARBA" id="ARBA00022777"/>
    </source>
</evidence>
<dbReference type="EC" id="2.7.13.3" evidence="2"/>
<dbReference type="PANTHER" id="PTHR43547:SF2">
    <property type="entry name" value="HYBRID SIGNAL TRANSDUCTION HISTIDINE KINASE C"/>
    <property type="match status" value="1"/>
</dbReference>
<dbReference type="SUPFAM" id="SSF52172">
    <property type="entry name" value="CheY-like"/>
    <property type="match status" value="1"/>
</dbReference>
<keyword evidence="13" id="KW-0472">Membrane</keyword>
<dbReference type="SUPFAM" id="SSF46689">
    <property type="entry name" value="Homeodomain-like"/>
    <property type="match status" value="1"/>
</dbReference>
<dbReference type="Gene3D" id="1.10.10.60">
    <property type="entry name" value="Homeodomain-like"/>
    <property type="match status" value="1"/>
</dbReference>
<dbReference type="SMART" id="SM00388">
    <property type="entry name" value="HisKA"/>
    <property type="match status" value="1"/>
</dbReference>
<dbReference type="SMART" id="SM00342">
    <property type="entry name" value="HTH_ARAC"/>
    <property type="match status" value="1"/>
</dbReference>
<keyword evidence="18" id="KW-1185">Reference proteome</keyword>
<feature type="domain" description="Histidine kinase" evidence="15">
    <location>
        <begin position="133"/>
        <end position="349"/>
    </location>
</feature>
<dbReference type="Pfam" id="PF00512">
    <property type="entry name" value="HisKA"/>
    <property type="match status" value="1"/>
</dbReference>
<dbReference type="InterPro" id="IPR003594">
    <property type="entry name" value="HATPase_dom"/>
</dbReference>
<evidence type="ECO:0000256" key="3">
    <source>
        <dbReference type="ARBA" id="ARBA00022553"/>
    </source>
</evidence>
<dbReference type="InterPro" id="IPR018060">
    <property type="entry name" value="HTH_AraC"/>
</dbReference>
<dbReference type="PROSITE" id="PS01124">
    <property type="entry name" value="HTH_ARAC_FAMILY_2"/>
    <property type="match status" value="1"/>
</dbReference>
<dbReference type="InterPro" id="IPR001789">
    <property type="entry name" value="Sig_transdc_resp-reg_receiver"/>
</dbReference>
<evidence type="ECO:0000256" key="10">
    <source>
        <dbReference type="ARBA" id="ARBA00023125"/>
    </source>
</evidence>
<dbReference type="OrthoDB" id="9809670at2"/>
<dbReference type="InterPro" id="IPR003661">
    <property type="entry name" value="HisK_dim/P_dom"/>
</dbReference>
<dbReference type="Gene3D" id="1.10.287.130">
    <property type="match status" value="1"/>
</dbReference>
<dbReference type="InterPro" id="IPR036890">
    <property type="entry name" value="HATPase_C_sf"/>
</dbReference>
<evidence type="ECO:0000256" key="13">
    <source>
        <dbReference type="SAM" id="Phobius"/>
    </source>
</evidence>
<feature type="transmembrane region" description="Helical" evidence="13">
    <location>
        <begin position="26"/>
        <end position="46"/>
    </location>
</feature>
<dbReference type="PANTHER" id="PTHR43547">
    <property type="entry name" value="TWO-COMPONENT HISTIDINE KINASE"/>
    <property type="match status" value="1"/>
</dbReference>
<dbReference type="FunFam" id="3.30.565.10:FF:000037">
    <property type="entry name" value="Hybrid sensor histidine kinase/response regulator"/>
    <property type="match status" value="1"/>
</dbReference>